<dbReference type="PROSITE" id="PS52004">
    <property type="entry name" value="KS3_2"/>
    <property type="match status" value="1"/>
</dbReference>
<dbReference type="Proteomes" id="UP001485043">
    <property type="component" value="Unassembled WGS sequence"/>
</dbReference>
<organism evidence="4 5">
    <name type="scientific">Apatococcus fuscideae</name>
    <dbReference type="NCBI Taxonomy" id="2026836"/>
    <lineage>
        <taxon>Eukaryota</taxon>
        <taxon>Viridiplantae</taxon>
        <taxon>Chlorophyta</taxon>
        <taxon>core chlorophytes</taxon>
        <taxon>Trebouxiophyceae</taxon>
        <taxon>Chlorellales</taxon>
        <taxon>Chlorellaceae</taxon>
        <taxon>Apatococcus</taxon>
    </lineage>
</organism>
<dbReference type="SUPFAM" id="SSF53901">
    <property type="entry name" value="Thiolase-like"/>
    <property type="match status" value="1"/>
</dbReference>
<dbReference type="AlphaFoldDB" id="A0AAW1SYQ9"/>
<gene>
    <name evidence="4" type="ORF">WJX84_008313</name>
</gene>
<dbReference type="InterPro" id="IPR000794">
    <property type="entry name" value="Beta-ketoacyl_synthase"/>
</dbReference>
<evidence type="ECO:0000259" key="3">
    <source>
        <dbReference type="PROSITE" id="PS52004"/>
    </source>
</evidence>
<dbReference type="Gene3D" id="3.40.47.10">
    <property type="match status" value="1"/>
</dbReference>
<dbReference type="InterPro" id="IPR020841">
    <property type="entry name" value="PKS_Beta-ketoAc_synthase_dom"/>
</dbReference>
<evidence type="ECO:0000256" key="1">
    <source>
        <dbReference type="ARBA" id="ARBA00013191"/>
    </source>
</evidence>
<dbReference type="EMBL" id="JALJOV010000641">
    <property type="protein sequence ID" value="KAK9862193.1"/>
    <property type="molecule type" value="Genomic_DNA"/>
</dbReference>
<evidence type="ECO:0000313" key="4">
    <source>
        <dbReference type="EMBL" id="KAK9862193.1"/>
    </source>
</evidence>
<dbReference type="PANTHER" id="PTHR11712:SF297">
    <property type="entry name" value="3-OXOACYL-[ACYL-CARRIER-PROTEIN] SYNTHASE, MITOCHONDRIAL"/>
    <property type="match status" value="1"/>
</dbReference>
<protein>
    <recommendedName>
        <fullName evidence="1">beta-ketoacyl-[acyl-carrier-protein] synthase I</fullName>
        <ecNumber evidence="1">2.3.1.41</ecNumber>
    </recommendedName>
</protein>
<comment type="caution">
    <text evidence="4">The sequence shown here is derived from an EMBL/GenBank/DDBJ whole genome shotgun (WGS) entry which is preliminary data.</text>
</comment>
<dbReference type="PROSITE" id="PS00606">
    <property type="entry name" value="KS3_1"/>
    <property type="match status" value="1"/>
</dbReference>
<dbReference type="InterPro" id="IPR018201">
    <property type="entry name" value="Ketoacyl_synth_AS"/>
</dbReference>
<name>A0AAW1SYQ9_9CHLO</name>
<dbReference type="InterPro" id="IPR016039">
    <property type="entry name" value="Thiolase-like"/>
</dbReference>
<dbReference type="GO" id="GO:0006633">
    <property type="term" value="P:fatty acid biosynthetic process"/>
    <property type="evidence" value="ECO:0007669"/>
    <property type="project" value="InterPro"/>
</dbReference>
<keyword evidence="5" id="KW-1185">Reference proteome</keyword>
<proteinExistence type="predicted"/>
<dbReference type="EC" id="2.3.1.41" evidence="1"/>
<feature type="non-terminal residue" evidence="4">
    <location>
        <position position="262"/>
    </location>
</feature>
<accession>A0AAW1SYQ9</accession>
<dbReference type="Pfam" id="PF00109">
    <property type="entry name" value="ketoacyl-synt"/>
    <property type="match status" value="1"/>
</dbReference>
<feature type="domain" description="Ketosynthase family 3 (KS3)" evidence="3">
    <location>
        <begin position="32"/>
        <end position="262"/>
    </location>
</feature>
<dbReference type="PANTHER" id="PTHR11712">
    <property type="entry name" value="POLYKETIDE SYNTHASE-RELATED"/>
    <property type="match status" value="1"/>
</dbReference>
<evidence type="ECO:0000256" key="2">
    <source>
        <dbReference type="ARBA" id="ARBA00022679"/>
    </source>
</evidence>
<dbReference type="GO" id="GO:0004315">
    <property type="term" value="F:3-oxoacyl-[acyl-carrier-protein] synthase activity"/>
    <property type="evidence" value="ECO:0007669"/>
    <property type="project" value="UniProtKB-EC"/>
</dbReference>
<keyword evidence="2" id="KW-0808">Transferase</keyword>
<sequence length="262" mass="27708">MHNFSRFCLAKSSFRDLPSNLRRSFGVAAEGERRVVVTGLGLVTPLAKGVDATWERLVAGHSGIRKLVESDLPKEHHTVFEQLPCKVAACVSATDAAASGSNPQRWKSALTGLLGARHINFGLQAADEALQDADWHPEQAEDQERTGVAVGVGMPSPAELGAAGHLIAQGKLRRLSPYFIPRVLVNMAAGAISMQWGLRGPCHTASTACATGIHSLGDAFHMIKRGDADVMVAGGVEAAIDGVSLGGFCRLRALATKWNDAP</sequence>
<reference evidence="4 5" key="1">
    <citation type="journal article" date="2024" name="Nat. Commun.">
        <title>Phylogenomics reveals the evolutionary origins of lichenization in chlorophyte algae.</title>
        <authorList>
            <person name="Puginier C."/>
            <person name="Libourel C."/>
            <person name="Otte J."/>
            <person name="Skaloud P."/>
            <person name="Haon M."/>
            <person name="Grisel S."/>
            <person name="Petersen M."/>
            <person name="Berrin J.G."/>
            <person name="Delaux P.M."/>
            <person name="Dal Grande F."/>
            <person name="Keller J."/>
        </authorList>
    </citation>
    <scope>NUCLEOTIDE SEQUENCE [LARGE SCALE GENOMIC DNA]</scope>
    <source>
        <strain evidence="4 5">SAG 2523</strain>
    </source>
</reference>
<dbReference type="GO" id="GO:0005739">
    <property type="term" value="C:mitochondrion"/>
    <property type="evidence" value="ECO:0007669"/>
    <property type="project" value="TreeGrafter"/>
</dbReference>
<dbReference type="InterPro" id="IPR014030">
    <property type="entry name" value="Ketoacyl_synth_N"/>
</dbReference>
<evidence type="ECO:0000313" key="5">
    <source>
        <dbReference type="Proteomes" id="UP001485043"/>
    </source>
</evidence>